<dbReference type="RefSeq" id="WP_103211814.1">
    <property type="nucleotide sequence ID" value="NZ_JABANU010000013.1"/>
</dbReference>
<gene>
    <name evidence="1" type="ORF">HHH54_06085</name>
</gene>
<comment type="caution">
    <text evidence="1">The sequence shown here is derived from an EMBL/GenBank/DDBJ whole genome shotgun (WGS) entry which is preliminary data.</text>
</comment>
<reference evidence="1 2" key="1">
    <citation type="submission" date="2020-04" db="EMBL/GenBank/DDBJ databases">
        <title>Staphylococcus species from domestic dog.</title>
        <authorList>
            <person name="Paterson G.K."/>
        </authorList>
    </citation>
    <scope>NUCLEOTIDE SEQUENCE [LARGE SCALE GENOMIC DNA]</scope>
    <source>
        <strain evidence="1 2">H16/1A</strain>
    </source>
</reference>
<dbReference type="Proteomes" id="UP000751852">
    <property type="component" value="Unassembled WGS sequence"/>
</dbReference>
<evidence type="ECO:0000313" key="1">
    <source>
        <dbReference type="EMBL" id="MBI5975170.1"/>
    </source>
</evidence>
<accession>A0ABS0T9D2</accession>
<sequence length="67" mass="7984">MAKKHGVSIDFDEKQFDKDFRKAFNKQLAKFDKKMKCPICEKKRTFKFRNYKAKCPSCSSEITLNRT</sequence>
<keyword evidence="2" id="KW-1185">Reference proteome</keyword>
<dbReference type="EMBL" id="JABANU010000013">
    <property type="protein sequence ID" value="MBI5975170.1"/>
    <property type="molecule type" value="Genomic_DNA"/>
</dbReference>
<evidence type="ECO:0000313" key="2">
    <source>
        <dbReference type="Proteomes" id="UP000751852"/>
    </source>
</evidence>
<name>A0ABS0T9D2_9STAP</name>
<proteinExistence type="predicted"/>
<organism evidence="1 2">
    <name type="scientific">Staphylococcus canis</name>
    <dbReference type="NCBI Taxonomy" id="2724942"/>
    <lineage>
        <taxon>Bacteria</taxon>
        <taxon>Bacillati</taxon>
        <taxon>Bacillota</taxon>
        <taxon>Bacilli</taxon>
        <taxon>Bacillales</taxon>
        <taxon>Staphylococcaceae</taxon>
        <taxon>Staphylococcus</taxon>
    </lineage>
</organism>
<protein>
    <submittedName>
        <fullName evidence="1">Uncharacterized protein</fullName>
    </submittedName>
</protein>